<evidence type="ECO:0000256" key="2">
    <source>
        <dbReference type="ARBA" id="ARBA00012438"/>
    </source>
</evidence>
<dbReference type="SUPFAM" id="SSF55874">
    <property type="entry name" value="ATPase domain of HSP90 chaperone/DNA topoisomerase II/histidine kinase"/>
    <property type="match status" value="1"/>
</dbReference>
<dbReference type="InterPro" id="IPR011006">
    <property type="entry name" value="CheY-like_superfamily"/>
</dbReference>
<keyword evidence="4" id="KW-0808">Transferase</keyword>
<keyword evidence="4" id="KW-0418">Kinase</keyword>
<comment type="catalytic activity">
    <reaction evidence="1">
        <text>ATP + protein L-histidine = ADP + protein N-phospho-L-histidine.</text>
        <dbReference type="EC" id="2.7.13.3"/>
    </reaction>
</comment>
<gene>
    <name evidence="10" type="ORF">MC7420_876</name>
</gene>
<feature type="coiled-coil region" evidence="7">
    <location>
        <begin position="128"/>
        <end position="155"/>
    </location>
</feature>
<keyword evidence="7" id="KW-0175">Coiled coil</keyword>
<dbReference type="InterPro" id="IPR001789">
    <property type="entry name" value="Sig_transdc_resp-reg_receiver"/>
</dbReference>
<dbReference type="STRING" id="118168.MC7420_876"/>
<dbReference type="Gene3D" id="3.30.565.10">
    <property type="entry name" value="Histidine kinase-like ATPase, C-terminal domain"/>
    <property type="match status" value="1"/>
</dbReference>
<dbReference type="PRINTS" id="PR00344">
    <property type="entry name" value="BCTRLSENSOR"/>
</dbReference>
<dbReference type="PROSITE" id="PS50109">
    <property type="entry name" value="HIS_KIN"/>
    <property type="match status" value="1"/>
</dbReference>
<evidence type="ECO:0000256" key="5">
    <source>
        <dbReference type="ARBA" id="ARBA00023012"/>
    </source>
</evidence>
<dbReference type="GO" id="GO:0000155">
    <property type="term" value="F:phosphorelay sensor kinase activity"/>
    <property type="evidence" value="ECO:0007669"/>
    <property type="project" value="TreeGrafter"/>
</dbReference>
<name>B4VT50_9CYAN</name>
<reference evidence="10 11" key="1">
    <citation type="submission" date="2008-07" db="EMBL/GenBank/DDBJ databases">
        <authorList>
            <person name="Tandeau de Marsac N."/>
            <person name="Ferriera S."/>
            <person name="Johnson J."/>
            <person name="Kravitz S."/>
            <person name="Beeson K."/>
            <person name="Sutton G."/>
            <person name="Rogers Y.-H."/>
            <person name="Friedman R."/>
            <person name="Frazier M."/>
            <person name="Venter J.C."/>
        </authorList>
    </citation>
    <scope>NUCLEOTIDE SEQUENCE [LARGE SCALE GENOMIC DNA]</scope>
    <source>
        <strain evidence="10 11">PCC 7420</strain>
    </source>
</reference>
<keyword evidence="5" id="KW-0902">Two-component regulatory system</keyword>
<dbReference type="EC" id="2.7.13.3" evidence="2"/>
<dbReference type="CDD" id="cd19920">
    <property type="entry name" value="REC_PA4781-like"/>
    <property type="match status" value="1"/>
</dbReference>
<evidence type="ECO:0000313" key="10">
    <source>
        <dbReference type="EMBL" id="EDX75002.1"/>
    </source>
</evidence>
<evidence type="ECO:0000259" key="8">
    <source>
        <dbReference type="PROSITE" id="PS50109"/>
    </source>
</evidence>
<proteinExistence type="predicted"/>
<dbReference type="SUPFAM" id="SSF52172">
    <property type="entry name" value="CheY-like"/>
    <property type="match status" value="1"/>
</dbReference>
<dbReference type="Pfam" id="PF00072">
    <property type="entry name" value="Response_reg"/>
    <property type="match status" value="1"/>
</dbReference>
<dbReference type="HOGENOM" id="CLU_000445_114_72_3"/>
<evidence type="ECO:0000256" key="6">
    <source>
        <dbReference type="PROSITE-ProRule" id="PRU00169"/>
    </source>
</evidence>
<dbReference type="Proteomes" id="UP000003835">
    <property type="component" value="Unassembled WGS sequence"/>
</dbReference>
<evidence type="ECO:0000256" key="4">
    <source>
        <dbReference type="ARBA" id="ARBA00022777"/>
    </source>
</evidence>
<dbReference type="AlphaFoldDB" id="B4VT50"/>
<protein>
    <recommendedName>
        <fullName evidence="2">histidine kinase</fullName>
        <ecNumber evidence="2">2.7.13.3</ecNumber>
    </recommendedName>
</protein>
<dbReference type="InterPro" id="IPR005467">
    <property type="entry name" value="His_kinase_dom"/>
</dbReference>
<dbReference type="InterPro" id="IPR003594">
    <property type="entry name" value="HATPase_dom"/>
</dbReference>
<dbReference type="Gene3D" id="3.40.50.2300">
    <property type="match status" value="1"/>
</dbReference>
<feature type="domain" description="Response regulatory" evidence="9">
    <location>
        <begin position="10"/>
        <end position="126"/>
    </location>
</feature>
<feature type="domain" description="Histidine kinase" evidence="8">
    <location>
        <begin position="175"/>
        <end position="401"/>
    </location>
</feature>
<keyword evidence="3 6" id="KW-0597">Phosphoprotein</keyword>
<evidence type="ECO:0000256" key="7">
    <source>
        <dbReference type="SAM" id="Coils"/>
    </source>
</evidence>
<sequence>MDNLTPKTPKLLIVDDQPHNLGILFDFLTRSGFKIFVALDGESALQRTEVTEPDLIILDVMMPGIDGFETCKRLKQNPSTQDIPIIFMTALSDTVDKVQGFKLGAVDYITKPIHQEEVLSRIQTHIKLYHLQNQLQTKTEELAHLNQNLEEIVQARTQQLIEQEKTALIGRLTQGIVHNLRNRIQLILSYKCLATGEMTEEAVSPETTFAYLEKMAEVTWDMSQILDNLMHKSKMDHSLQLTSLNVNDILKKELDFWQANLQFKHKVKKKYVLDEHIPLIPLVYTDISQILDNLIGNALDAMWDKEEQTLTIITRQDEDNLYIDVQDTGCGIPPENLSKVFDPFYTTKPLKGEEKQRNQPTGTGLGIYTCMQILKGFGGDIKVTSELNKGSIFTVRIPKQNNG</sequence>
<evidence type="ECO:0000259" key="9">
    <source>
        <dbReference type="PROSITE" id="PS50110"/>
    </source>
</evidence>
<dbReference type="SMART" id="SM00448">
    <property type="entry name" value="REC"/>
    <property type="match status" value="1"/>
</dbReference>
<dbReference type="PANTHER" id="PTHR43547">
    <property type="entry name" value="TWO-COMPONENT HISTIDINE KINASE"/>
    <property type="match status" value="1"/>
</dbReference>
<dbReference type="OrthoDB" id="9804747at2"/>
<dbReference type="InterPro" id="IPR004358">
    <property type="entry name" value="Sig_transdc_His_kin-like_C"/>
</dbReference>
<dbReference type="InterPro" id="IPR036890">
    <property type="entry name" value="HATPase_C_sf"/>
</dbReference>
<dbReference type="RefSeq" id="WP_006101822.1">
    <property type="nucleotide sequence ID" value="NZ_DS989851.1"/>
</dbReference>
<organism evidence="10 11">
    <name type="scientific">Coleofasciculus chthonoplastes PCC 7420</name>
    <dbReference type="NCBI Taxonomy" id="118168"/>
    <lineage>
        <taxon>Bacteria</taxon>
        <taxon>Bacillati</taxon>
        <taxon>Cyanobacteriota</taxon>
        <taxon>Cyanophyceae</taxon>
        <taxon>Coleofasciculales</taxon>
        <taxon>Coleofasciculaceae</taxon>
        <taxon>Coleofasciculus</taxon>
    </lineage>
</organism>
<evidence type="ECO:0000313" key="11">
    <source>
        <dbReference type="Proteomes" id="UP000003835"/>
    </source>
</evidence>
<dbReference type="eggNOG" id="COG4191">
    <property type="taxonomic scope" value="Bacteria"/>
</dbReference>
<dbReference type="Pfam" id="PF02518">
    <property type="entry name" value="HATPase_c"/>
    <property type="match status" value="1"/>
</dbReference>
<dbReference type="eggNOG" id="COG0745">
    <property type="taxonomic scope" value="Bacteria"/>
</dbReference>
<dbReference type="SMART" id="SM00387">
    <property type="entry name" value="HATPase_c"/>
    <property type="match status" value="1"/>
</dbReference>
<dbReference type="PANTHER" id="PTHR43547:SF2">
    <property type="entry name" value="HYBRID SIGNAL TRANSDUCTION HISTIDINE KINASE C"/>
    <property type="match status" value="1"/>
</dbReference>
<dbReference type="PROSITE" id="PS50110">
    <property type="entry name" value="RESPONSE_REGULATORY"/>
    <property type="match status" value="1"/>
</dbReference>
<accession>B4VT50</accession>
<evidence type="ECO:0000256" key="1">
    <source>
        <dbReference type="ARBA" id="ARBA00000085"/>
    </source>
</evidence>
<dbReference type="Gene3D" id="1.10.287.130">
    <property type="match status" value="1"/>
</dbReference>
<feature type="modified residue" description="4-aspartylphosphate" evidence="6">
    <location>
        <position position="59"/>
    </location>
</feature>
<keyword evidence="11" id="KW-1185">Reference proteome</keyword>
<dbReference type="EMBL" id="DS989851">
    <property type="protein sequence ID" value="EDX75002.1"/>
    <property type="molecule type" value="Genomic_DNA"/>
</dbReference>
<evidence type="ECO:0000256" key="3">
    <source>
        <dbReference type="ARBA" id="ARBA00022553"/>
    </source>
</evidence>